<organism evidence="1 2">
    <name type="scientific">Streptomyces shenzhenensis</name>
    <dbReference type="NCBI Taxonomy" id="943815"/>
    <lineage>
        <taxon>Bacteria</taxon>
        <taxon>Bacillati</taxon>
        <taxon>Actinomycetota</taxon>
        <taxon>Actinomycetes</taxon>
        <taxon>Kitasatosporales</taxon>
        <taxon>Streptomycetaceae</taxon>
        <taxon>Streptomyces</taxon>
    </lineage>
</organism>
<reference evidence="1 2" key="1">
    <citation type="submission" date="2017-11" db="EMBL/GenBank/DDBJ databases">
        <title>Draft genome of actinobacteria isolated from guarana (Paullinia cupana (Mart.) Ducke.</title>
        <authorList>
            <person name="Siqueira K.A."/>
            <person name="Liotti R.G."/>
            <person name="Mendes T.A.O."/>
            <person name="Soares M.A."/>
        </authorList>
    </citation>
    <scope>NUCLEOTIDE SEQUENCE [LARGE SCALE GENOMIC DNA]</scope>
    <source>
        <strain evidence="1 2">193</strain>
    </source>
</reference>
<dbReference type="EMBL" id="PENI01000025">
    <property type="protein sequence ID" value="RMB82071.1"/>
    <property type="molecule type" value="Genomic_DNA"/>
</dbReference>
<name>A0A3M0HXV0_9ACTN</name>
<sequence>MAKRDDINMEKTVQEWADRLVSEQGTAMDKDHARQFVRGVYRSAQDDLLDRNAQAEYEREE</sequence>
<comment type="caution">
    <text evidence="1">The sequence shown here is derived from an EMBL/GenBank/DDBJ whole genome shotgun (WGS) entry which is preliminary data.</text>
</comment>
<dbReference type="AlphaFoldDB" id="A0A3M0HXV0"/>
<gene>
    <name evidence="1" type="ORF">CTZ28_31295</name>
</gene>
<evidence type="ECO:0000313" key="2">
    <source>
        <dbReference type="Proteomes" id="UP000270471"/>
    </source>
</evidence>
<evidence type="ECO:0000313" key="1">
    <source>
        <dbReference type="EMBL" id="RMB82071.1"/>
    </source>
</evidence>
<accession>A0A3M0HXV0</accession>
<dbReference type="Proteomes" id="UP000270471">
    <property type="component" value="Unassembled WGS sequence"/>
</dbReference>
<protein>
    <submittedName>
        <fullName evidence="1">Uncharacterized protein</fullName>
    </submittedName>
</protein>
<dbReference type="RefSeq" id="WP_121893124.1">
    <property type="nucleotide sequence ID" value="NZ_JBEXWZ010000106.1"/>
</dbReference>
<proteinExistence type="predicted"/>
<keyword evidence="2" id="KW-1185">Reference proteome</keyword>